<dbReference type="Proteomes" id="UP000007151">
    <property type="component" value="Unassembled WGS sequence"/>
</dbReference>
<evidence type="ECO:0000313" key="3">
    <source>
        <dbReference type="Proteomes" id="UP000007151"/>
    </source>
</evidence>
<feature type="region of interest" description="Disordered" evidence="1">
    <location>
        <begin position="1"/>
        <end position="21"/>
    </location>
</feature>
<evidence type="ECO:0000313" key="2">
    <source>
        <dbReference type="EMBL" id="OWR48688.1"/>
    </source>
</evidence>
<proteinExistence type="predicted"/>
<protein>
    <submittedName>
        <fullName evidence="2">Uncharacterized protein</fullName>
    </submittedName>
</protein>
<dbReference type="InParanoid" id="A0A212F4L5"/>
<dbReference type="AlphaFoldDB" id="A0A212F4L5"/>
<organism evidence="2 3">
    <name type="scientific">Danaus plexippus plexippus</name>
    <dbReference type="NCBI Taxonomy" id="278856"/>
    <lineage>
        <taxon>Eukaryota</taxon>
        <taxon>Metazoa</taxon>
        <taxon>Ecdysozoa</taxon>
        <taxon>Arthropoda</taxon>
        <taxon>Hexapoda</taxon>
        <taxon>Insecta</taxon>
        <taxon>Pterygota</taxon>
        <taxon>Neoptera</taxon>
        <taxon>Endopterygota</taxon>
        <taxon>Lepidoptera</taxon>
        <taxon>Glossata</taxon>
        <taxon>Ditrysia</taxon>
        <taxon>Papilionoidea</taxon>
        <taxon>Nymphalidae</taxon>
        <taxon>Danainae</taxon>
        <taxon>Danaini</taxon>
        <taxon>Danaina</taxon>
        <taxon>Danaus</taxon>
        <taxon>Danaus</taxon>
    </lineage>
</organism>
<comment type="caution">
    <text evidence="2">The sequence shown here is derived from an EMBL/GenBank/DDBJ whole genome shotgun (WGS) entry which is preliminary data.</text>
</comment>
<keyword evidence="3" id="KW-1185">Reference proteome</keyword>
<evidence type="ECO:0000256" key="1">
    <source>
        <dbReference type="SAM" id="MobiDB-lite"/>
    </source>
</evidence>
<reference evidence="2 3" key="1">
    <citation type="journal article" date="2011" name="Cell">
        <title>The monarch butterfly genome yields insights into long-distance migration.</title>
        <authorList>
            <person name="Zhan S."/>
            <person name="Merlin C."/>
            <person name="Boore J.L."/>
            <person name="Reppert S.M."/>
        </authorList>
    </citation>
    <scope>NUCLEOTIDE SEQUENCE [LARGE SCALE GENOMIC DNA]</scope>
    <source>
        <strain evidence="2">F-2</strain>
    </source>
</reference>
<feature type="non-terminal residue" evidence="2">
    <location>
        <position position="21"/>
    </location>
</feature>
<accession>A0A212F4L5</accession>
<dbReference type="EMBL" id="AGBW02010336">
    <property type="protein sequence ID" value="OWR48688.1"/>
    <property type="molecule type" value="Genomic_DNA"/>
</dbReference>
<sequence length="21" mass="2262">MGSNNNETEHIDGGEMMNPKG</sequence>
<dbReference type="KEGG" id="dpl:KGM_213763A"/>
<gene>
    <name evidence="2" type="ORF">KGM_213763A</name>
</gene>
<name>A0A212F4L5_DANPL</name>